<reference evidence="2 3" key="1">
    <citation type="journal article" date="2012" name="BMC Genomics">
        <title>Tools to kill: Genome of one of the most destructive plant pathogenic fungi Macrophomina phaseolina.</title>
        <authorList>
            <person name="Islam M.S."/>
            <person name="Haque M.S."/>
            <person name="Islam M.M."/>
            <person name="Emdad E.M."/>
            <person name="Halim A."/>
            <person name="Hossen Q.M.M."/>
            <person name="Hossain M.Z."/>
            <person name="Ahmed B."/>
            <person name="Rahim S."/>
            <person name="Rahman M.S."/>
            <person name="Alam M.M."/>
            <person name="Hou S."/>
            <person name="Wan X."/>
            <person name="Saito J.A."/>
            <person name="Alam M."/>
        </authorList>
    </citation>
    <scope>NUCLEOTIDE SEQUENCE [LARGE SCALE GENOMIC DNA]</scope>
    <source>
        <strain evidence="2 3">MS6</strain>
    </source>
</reference>
<dbReference type="AlphaFoldDB" id="K2RJI0"/>
<dbReference type="OrthoDB" id="5376498at2759"/>
<dbReference type="eggNOG" id="ENOG502T0DY">
    <property type="taxonomic scope" value="Eukaryota"/>
</dbReference>
<evidence type="ECO:0000313" key="3">
    <source>
        <dbReference type="Proteomes" id="UP000007129"/>
    </source>
</evidence>
<comment type="caution">
    <text evidence="2">The sequence shown here is derived from an EMBL/GenBank/DDBJ whole genome shotgun (WGS) entry which is preliminary data.</text>
</comment>
<dbReference type="STRING" id="1126212.K2RJI0"/>
<dbReference type="EMBL" id="AHHD01000421">
    <property type="protein sequence ID" value="EKG12977.1"/>
    <property type="molecule type" value="Genomic_DNA"/>
</dbReference>
<dbReference type="HOGENOM" id="CLU_108547_0_0_1"/>
<dbReference type="VEuPathDB" id="FungiDB:MPH_09895"/>
<feature type="compositionally biased region" description="Acidic residues" evidence="1">
    <location>
        <begin position="137"/>
        <end position="148"/>
    </location>
</feature>
<feature type="compositionally biased region" description="Gly residues" evidence="1">
    <location>
        <begin position="87"/>
        <end position="103"/>
    </location>
</feature>
<feature type="region of interest" description="Disordered" evidence="1">
    <location>
        <begin position="135"/>
        <end position="156"/>
    </location>
</feature>
<feature type="region of interest" description="Disordered" evidence="1">
    <location>
        <begin position="74"/>
        <end position="106"/>
    </location>
</feature>
<dbReference type="InParanoid" id="K2RJI0"/>
<dbReference type="Proteomes" id="UP000007129">
    <property type="component" value="Unassembled WGS sequence"/>
</dbReference>
<accession>K2RJI0</accession>
<protein>
    <submittedName>
        <fullName evidence="2">Uncharacterized protein</fullName>
    </submittedName>
</protein>
<proteinExistence type="predicted"/>
<gene>
    <name evidence="2" type="ORF">MPH_09895</name>
</gene>
<evidence type="ECO:0000256" key="1">
    <source>
        <dbReference type="SAM" id="MobiDB-lite"/>
    </source>
</evidence>
<sequence length="176" mass="18740">MPAIDPSSTTWTLRFKHHKTTILLHADALQTLTSIRAELLHVLRETAPEGIAGKALPDSPEEIQLAKLRDTSDPEKGWKLLTQTTAEGGGGKSKGKGKSGGAGDESLKAVGVKDNAVLAFRWGGAVDNGLDGGDMAIDIEGEDEEDEKGADGGWDVVWPRYDDTYIDGLDDEGIAE</sequence>
<evidence type="ECO:0000313" key="2">
    <source>
        <dbReference type="EMBL" id="EKG12977.1"/>
    </source>
</evidence>
<organism evidence="2 3">
    <name type="scientific">Macrophomina phaseolina (strain MS6)</name>
    <name type="common">Charcoal rot fungus</name>
    <dbReference type="NCBI Taxonomy" id="1126212"/>
    <lineage>
        <taxon>Eukaryota</taxon>
        <taxon>Fungi</taxon>
        <taxon>Dikarya</taxon>
        <taxon>Ascomycota</taxon>
        <taxon>Pezizomycotina</taxon>
        <taxon>Dothideomycetes</taxon>
        <taxon>Dothideomycetes incertae sedis</taxon>
        <taxon>Botryosphaeriales</taxon>
        <taxon>Botryosphaeriaceae</taxon>
        <taxon>Macrophomina</taxon>
    </lineage>
</organism>
<name>K2RJI0_MACPH</name>